<dbReference type="PANTHER" id="PTHR42796:SF4">
    <property type="entry name" value="FUMARYLACETOACETATE HYDROLASE DOMAIN-CONTAINING PROTEIN 2A"/>
    <property type="match status" value="1"/>
</dbReference>
<evidence type="ECO:0000256" key="2">
    <source>
        <dbReference type="ARBA" id="ARBA00022723"/>
    </source>
</evidence>
<dbReference type="GO" id="GO:0016787">
    <property type="term" value="F:hydrolase activity"/>
    <property type="evidence" value="ECO:0007669"/>
    <property type="project" value="UniProtKB-KW"/>
</dbReference>
<keyword evidence="4" id="KW-0378">Hydrolase</keyword>
<organism evidence="4 5">
    <name type="scientific">Gluconacetobacter sacchari</name>
    <dbReference type="NCBI Taxonomy" id="92759"/>
    <lineage>
        <taxon>Bacteria</taxon>
        <taxon>Pseudomonadati</taxon>
        <taxon>Pseudomonadota</taxon>
        <taxon>Alphaproteobacteria</taxon>
        <taxon>Acetobacterales</taxon>
        <taxon>Acetobacteraceae</taxon>
        <taxon>Gluconacetobacter</taxon>
    </lineage>
</organism>
<dbReference type="InterPro" id="IPR011234">
    <property type="entry name" value="Fumarylacetoacetase-like_C"/>
</dbReference>
<accession>A0A7W4IDC9</accession>
<proteinExistence type="inferred from homology"/>
<reference evidence="4 5" key="1">
    <citation type="submission" date="2020-04" db="EMBL/GenBank/DDBJ databases">
        <title>Description of novel Gluconacetobacter.</title>
        <authorList>
            <person name="Sombolestani A."/>
        </authorList>
    </citation>
    <scope>NUCLEOTIDE SEQUENCE [LARGE SCALE GENOMIC DNA]</scope>
    <source>
        <strain evidence="4 5">LMG 19747</strain>
    </source>
</reference>
<dbReference type="InterPro" id="IPR036663">
    <property type="entry name" value="Fumarylacetoacetase_C_sf"/>
</dbReference>
<protein>
    <submittedName>
        <fullName evidence="4">Fumarylacetoacetate hydrolase family protein</fullName>
    </submittedName>
</protein>
<name>A0A7W4IDC9_9PROT</name>
<dbReference type="EMBL" id="JABEQJ010000012">
    <property type="protein sequence ID" value="MBB2160654.1"/>
    <property type="molecule type" value="Genomic_DNA"/>
</dbReference>
<sequence>MRLCRYGAPGEERAGLVDAAGGLRSLAGVIGDVSPEVLAPARLAALADIDLRTLPPVEAGVRLGVPVAGIGKYVCIGLNYRDHADEAGLPVPEEPIVFLKAITALSGPDDPIIPPIGATQLDWEAELAVIIGTCAKNVTVGEALDHVAGYCIANDVSERAFQMQSSQWDKGKGCDTFGPLGPWLVTRDEVPDPQDLAIWLEVNGRRMQSGNTRTMIFSVAEIVAYVSHYMTLMPGDVIATGTPPGVGMGMRPEPVYLQSGDVVELGIDGLGRQRQCVA</sequence>
<evidence type="ECO:0000256" key="1">
    <source>
        <dbReference type="ARBA" id="ARBA00010211"/>
    </source>
</evidence>
<keyword evidence="2" id="KW-0479">Metal-binding</keyword>
<comment type="caution">
    <text evidence="4">The sequence shown here is derived from an EMBL/GenBank/DDBJ whole genome shotgun (WGS) entry which is preliminary data.</text>
</comment>
<dbReference type="Pfam" id="PF01557">
    <property type="entry name" value="FAA_hydrolase"/>
    <property type="match status" value="1"/>
</dbReference>
<dbReference type="GO" id="GO:0019752">
    <property type="term" value="P:carboxylic acid metabolic process"/>
    <property type="evidence" value="ECO:0007669"/>
    <property type="project" value="UniProtKB-ARBA"/>
</dbReference>
<evidence type="ECO:0000313" key="5">
    <source>
        <dbReference type="Proteomes" id="UP000589085"/>
    </source>
</evidence>
<dbReference type="Gene3D" id="3.90.850.10">
    <property type="entry name" value="Fumarylacetoacetase-like, C-terminal domain"/>
    <property type="match status" value="1"/>
</dbReference>
<dbReference type="GO" id="GO:0046872">
    <property type="term" value="F:metal ion binding"/>
    <property type="evidence" value="ECO:0007669"/>
    <property type="project" value="UniProtKB-KW"/>
</dbReference>
<evidence type="ECO:0000313" key="4">
    <source>
        <dbReference type="EMBL" id="MBB2160654.1"/>
    </source>
</evidence>
<dbReference type="AlphaFoldDB" id="A0A7W4IDC9"/>
<evidence type="ECO:0000259" key="3">
    <source>
        <dbReference type="Pfam" id="PF01557"/>
    </source>
</evidence>
<comment type="similarity">
    <text evidence="1">Belongs to the FAH family.</text>
</comment>
<dbReference type="RefSeq" id="WP_182997510.1">
    <property type="nucleotide sequence ID" value="NZ_JABEQJ010000012.1"/>
</dbReference>
<dbReference type="FunFam" id="3.90.850.10:FF:000002">
    <property type="entry name" value="2-hydroxyhepta-2,4-diene-1,7-dioate isomerase"/>
    <property type="match status" value="1"/>
</dbReference>
<gene>
    <name evidence="4" type="ORF">HLH48_10765</name>
</gene>
<feature type="domain" description="Fumarylacetoacetase-like C-terminal" evidence="3">
    <location>
        <begin position="72"/>
        <end position="277"/>
    </location>
</feature>
<dbReference type="InterPro" id="IPR051121">
    <property type="entry name" value="FAH"/>
</dbReference>
<dbReference type="SUPFAM" id="SSF56529">
    <property type="entry name" value="FAH"/>
    <property type="match status" value="1"/>
</dbReference>
<dbReference type="PANTHER" id="PTHR42796">
    <property type="entry name" value="FUMARYLACETOACETATE HYDROLASE DOMAIN-CONTAINING PROTEIN 2A-RELATED"/>
    <property type="match status" value="1"/>
</dbReference>
<dbReference type="GO" id="GO:0016853">
    <property type="term" value="F:isomerase activity"/>
    <property type="evidence" value="ECO:0007669"/>
    <property type="project" value="UniProtKB-ARBA"/>
</dbReference>
<dbReference type="Proteomes" id="UP000589085">
    <property type="component" value="Unassembled WGS sequence"/>
</dbReference>